<dbReference type="AlphaFoldDB" id="A0A1Q5PQ75"/>
<feature type="compositionally biased region" description="Polar residues" evidence="2">
    <location>
        <begin position="1"/>
        <end position="29"/>
    </location>
</feature>
<evidence type="ECO:0000313" key="5">
    <source>
        <dbReference type="Proteomes" id="UP000186785"/>
    </source>
</evidence>
<accession>A0A1Q5PQ75</accession>
<protein>
    <recommendedName>
        <fullName evidence="3">Capsule synthesis protein CapA domain-containing protein</fullName>
    </recommendedName>
</protein>
<dbReference type="InterPro" id="IPR029052">
    <property type="entry name" value="Metallo-depent_PP-like"/>
</dbReference>
<feature type="region of interest" description="Disordered" evidence="2">
    <location>
        <begin position="476"/>
        <end position="499"/>
    </location>
</feature>
<feature type="compositionally biased region" description="Low complexity" evidence="2">
    <location>
        <begin position="73"/>
        <end position="113"/>
    </location>
</feature>
<feature type="region of interest" description="Disordered" evidence="2">
    <location>
        <begin position="73"/>
        <end position="140"/>
    </location>
</feature>
<dbReference type="InterPro" id="IPR019079">
    <property type="entry name" value="Capsule_synth_CapA"/>
</dbReference>
<evidence type="ECO:0000256" key="2">
    <source>
        <dbReference type="SAM" id="MobiDB-lite"/>
    </source>
</evidence>
<comment type="similarity">
    <text evidence="1">Belongs to the CapA family.</text>
</comment>
<gene>
    <name evidence="4" type="ORF">BSR29_01780</name>
</gene>
<keyword evidence="5" id="KW-1185">Reference proteome</keyword>
<evidence type="ECO:0000259" key="3">
    <source>
        <dbReference type="SMART" id="SM00854"/>
    </source>
</evidence>
<feature type="region of interest" description="Disordered" evidence="2">
    <location>
        <begin position="1"/>
        <end position="47"/>
    </location>
</feature>
<feature type="domain" description="Capsule synthesis protein CapA" evidence="3">
    <location>
        <begin position="143"/>
        <end position="397"/>
    </location>
</feature>
<evidence type="ECO:0000256" key="1">
    <source>
        <dbReference type="ARBA" id="ARBA00005662"/>
    </source>
</evidence>
<comment type="caution">
    <text evidence="4">The sequence shown here is derived from an EMBL/GenBank/DDBJ whole genome shotgun (WGS) entry which is preliminary data.</text>
</comment>
<dbReference type="PANTHER" id="PTHR33393">
    <property type="entry name" value="POLYGLUTAMINE SYNTHESIS ACCESSORY PROTEIN RV0574C-RELATED"/>
    <property type="match status" value="1"/>
</dbReference>
<dbReference type="RefSeq" id="WP_073708594.1">
    <property type="nucleotide sequence ID" value="NZ_MQSV01000001.1"/>
</dbReference>
<dbReference type="SMART" id="SM00854">
    <property type="entry name" value="PGA_cap"/>
    <property type="match status" value="1"/>
</dbReference>
<evidence type="ECO:0000313" key="4">
    <source>
        <dbReference type="EMBL" id="OKL49704.1"/>
    </source>
</evidence>
<sequence>MSFVQQANTEVPKNSASHTGSPNGKSGSGSFDAAPTGARSSQAISTRRGRSITLTALLASALMLTACSSTGTLPAPGGSSSTSPASTATPSGTVTPQGAATAEPASTATPSAEKIASNPENGAAPSAEKGAEPQSNGPDVTITIAATGDMLPHGPLAKAARRSDGSVHLLDRTVGLKPYISGADLALCHLEVPFATSDQKIQDFPKFAGPPSLIEDLKDFGYDGCSTASNHTWDQGEAGAERTVTMMQDAGLGVAGTNLTPEHQPYQMYVLNRGGRDIKIAHLSLTYGHNSWPISQLQREPWRVNINDLDRTIENAHKARQAGADLVIVSMHTGVEWQAEPSHDQQAWPKRLAESGAADLVIGHHPHVTQQAGKVEVPGRTAPVWAFYGLGNLISAQVASQGVLTQSGVVGIATLTLNGKNQVIASSAAWEPVVLDRAGLRLYTASALENGAGDGPKPATAGATMRKYLQAARQSVNGTMPEVSAPPKSSGPAPTVLKR</sequence>
<dbReference type="Proteomes" id="UP000186785">
    <property type="component" value="Unassembled WGS sequence"/>
</dbReference>
<dbReference type="STRING" id="1921764.BSR28_00670"/>
<name>A0A1Q5PQ75_9ACTO</name>
<dbReference type="Gene3D" id="3.60.21.10">
    <property type="match status" value="1"/>
</dbReference>
<dbReference type="InterPro" id="IPR052169">
    <property type="entry name" value="CW_Biosynth-Accessory"/>
</dbReference>
<proteinExistence type="inferred from homology"/>
<organism evidence="4 5">
    <name type="scientific">Boudabousia liubingyangii</name>
    <dbReference type="NCBI Taxonomy" id="1921764"/>
    <lineage>
        <taxon>Bacteria</taxon>
        <taxon>Bacillati</taxon>
        <taxon>Actinomycetota</taxon>
        <taxon>Actinomycetes</taxon>
        <taxon>Actinomycetales</taxon>
        <taxon>Actinomycetaceae</taxon>
        <taxon>Boudabousia</taxon>
    </lineage>
</organism>
<dbReference type="Pfam" id="PF09587">
    <property type="entry name" value="PGA_cap"/>
    <property type="match status" value="1"/>
</dbReference>
<dbReference type="EMBL" id="MQSV01000001">
    <property type="protein sequence ID" value="OKL49704.1"/>
    <property type="molecule type" value="Genomic_DNA"/>
</dbReference>
<reference evidence="4 5" key="1">
    <citation type="submission" date="2016-11" db="EMBL/GenBank/DDBJ databases">
        <title>Actinomyces gypaetusis sp. nov. isolated from the vulture Gypaetus barbatus in Qinghai Tibet Plateau China.</title>
        <authorList>
            <person name="Meng X."/>
        </authorList>
    </citation>
    <scope>NUCLEOTIDE SEQUENCE [LARGE SCALE GENOMIC DNA]</scope>
    <source>
        <strain evidence="4 5">VUL4_2</strain>
    </source>
</reference>
<dbReference type="CDD" id="cd07381">
    <property type="entry name" value="MPP_CapA"/>
    <property type="match status" value="1"/>
</dbReference>
<dbReference type="SUPFAM" id="SSF56300">
    <property type="entry name" value="Metallo-dependent phosphatases"/>
    <property type="match status" value="1"/>
</dbReference>
<dbReference type="PANTHER" id="PTHR33393:SF13">
    <property type="entry name" value="PGA BIOSYNTHESIS PROTEIN CAPA"/>
    <property type="match status" value="1"/>
</dbReference>
<dbReference type="OrthoDB" id="9810718at2"/>